<dbReference type="EMBL" id="VFLP01000061">
    <property type="protein sequence ID" value="TRX89938.1"/>
    <property type="molecule type" value="Genomic_DNA"/>
</dbReference>
<keyword evidence="2" id="KW-1185">Reference proteome</keyword>
<proteinExistence type="predicted"/>
<name>A0A553HPQ2_9PEZI</name>
<reference evidence="2" key="1">
    <citation type="submission" date="2019-06" db="EMBL/GenBank/DDBJ databases">
        <title>Draft genome sequence of the griseofulvin-producing fungus Xylaria cubensis strain G536.</title>
        <authorList>
            <person name="Mead M.E."/>
            <person name="Raja H.A."/>
            <person name="Steenwyk J.L."/>
            <person name="Knowles S.L."/>
            <person name="Oberlies N.H."/>
            <person name="Rokas A."/>
        </authorList>
    </citation>
    <scope>NUCLEOTIDE SEQUENCE [LARGE SCALE GENOMIC DNA]</scope>
    <source>
        <strain evidence="2">G536</strain>
    </source>
</reference>
<sequence>MKYDQVEYKLAGHLISSLQTMGIREEYETNKAISFSYNLPSMQLQNLCLLALAGLGAATTTCIPTTLATTICVDYSQPCGSPPTATVWYGGCHDITVTTTYTPPPCPTGGGYMTSCTSTGTICDERLKTCGSPTPTTTLNYGACHDACVTLTYSEPPCPTSTSVTSISSSDSSSCTYTYSVCEDHFETCGSPTPTAILTCHGACEHPTYTPPPCPTPTA</sequence>
<organism evidence="1 2">
    <name type="scientific">Xylaria flabelliformis</name>
    <dbReference type="NCBI Taxonomy" id="2512241"/>
    <lineage>
        <taxon>Eukaryota</taxon>
        <taxon>Fungi</taxon>
        <taxon>Dikarya</taxon>
        <taxon>Ascomycota</taxon>
        <taxon>Pezizomycotina</taxon>
        <taxon>Sordariomycetes</taxon>
        <taxon>Xylariomycetidae</taxon>
        <taxon>Xylariales</taxon>
        <taxon>Xylariaceae</taxon>
        <taxon>Xylaria</taxon>
    </lineage>
</organism>
<dbReference type="STRING" id="2512241.A0A553HPQ2"/>
<dbReference type="OrthoDB" id="3924764at2759"/>
<comment type="caution">
    <text evidence="1">The sequence shown here is derived from an EMBL/GenBank/DDBJ whole genome shotgun (WGS) entry which is preliminary data.</text>
</comment>
<accession>A0A553HPQ2</accession>
<dbReference type="AlphaFoldDB" id="A0A553HPQ2"/>
<dbReference type="Proteomes" id="UP000319160">
    <property type="component" value="Unassembled WGS sequence"/>
</dbReference>
<gene>
    <name evidence="1" type="ORF">FHL15_009210</name>
</gene>
<protein>
    <submittedName>
        <fullName evidence="1">Uncharacterized protein</fullName>
    </submittedName>
</protein>
<evidence type="ECO:0000313" key="1">
    <source>
        <dbReference type="EMBL" id="TRX89938.1"/>
    </source>
</evidence>
<evidence type="ECO:0000313" key="2">
    <source>
        <dbReference type="Proteomes" id="UP000319160"/>
    </source>
</evidence>